<dbReference type="EMBL" id="JAZGSY010000599">
    <property type="protein sequence ID" value="KAL1835577.1"/>
    <property type="molecule type" value="Genomic_DNA"/>
</dbReference>
<evidence type="ECO:0000313" key="2">
    <source>
        <dbReference type="Proteomes" id="UP001583172"/>
    </source>
</evidence>
<dbReference type="Gene3D" id="2.160.20.10">
    <property type="entry name" value="Single-stranded right-handed beta-helix, Pectin lyase-like"/>
    <property type="match status" value="1"/>
</dbReference>
<protein>
    <submittedName>
        <fullName evidence="1">Uncharacterized protein</fullName>
    </submittedName>
</protein>
<name>A0ABR3V1V3_HUMIN</name>
<sequence>MGQIQTETPYFMPIPNALVPFPPITHLNDPFYAISCQGVEGNCAASWGLRVINSRDVFVYGAGLYSFFDNYSTACSTFSAGQTCQQRILSVEGWAKNVNVLNLNTVGTREMITRDGRRVAWFKENENTFASNVAVFRSE</sequence>
<organism evidence="1 2">
    <name type="scientific">Humicola insolens</name>
    <name type="common">Soft-rot fungus</name>
    <dbReference type="NCBI Taxonomy" id="85995"/>
    <lineage>
        <taxon>Eukaryota</taxon>
        <taxon>Fungi</taxon>
        <taxon>Dikarya</taxon>
        <taxon>Ascomycota</taxon>
        <taxon>Pezizomycotina</taxon>
        <taxon>Sordariomycetes</taxon>
        <taxon>Sordariomycetidae</taxon>
        <taxon>Sordariales</taxon>
        <taxon>Chaetomiaceae</taxon>
        <taxon>Mycothermus</taxon>
    </lineage>
</organism>
<gene>
    <name evidence="1" type="ORF">VTJ49DRAFT_6445</name>
</gene>
<reference evidence="1 2" key="1">
    <citation type="journal article" date="2024" name="Commun. Biol.">
        <title>Comparative genomic analysis of thermophilic fungi reveals convergent evolutionary adaptations and gene losses.</title>
        <authorList>
            <person name="Steindorff A.S."/>
            <person name="Aguilar-Pontes M.V."/>
            <person name="Robinson A.J."/>
            <person name="Andreopoulos B."/>
            <person name="LaButti K."/>
            <person name="Kuo A."/>
            <person name="Mondo S."/>
            <person name="Riley R."/>
            <person name="Otillar R."/>
            <person name="Haridas S."/>
            <person name="Lipzen A."/>
            <person name="Grimwood J."/>
            <person name="Schmutz J."/>
            <person name="Clum A."/>
            <person name="Reid I.D."/>
            <person name="Moisan M.C."/>
            <person name="Butler G."/>
            <person name="Nguyen T.T.M."/>
            <person name="Dewar K."/>
            <person name="Conant G."/>
            <person name="Drula E."/>
            <person name="Henrissat B."/>
            <person name="Hansel C."/>
            <person name="Singer S."/>
            <person name="Hutchinson M.I."/>
            <person name="de Vries R.P."/>
            <person name="Natvig D.O."/>
            <person name="Powell A.J."/>
            <person name="Tsang A."/>
            <person name="Grigoriev I.V."/>
        </authorList>
    </citation>
    <scope>NUCLEOTIDE SEQUENCE [LARGE SCALE GENOMIC DNA]</scope>
    <source>
        <strain evidence="1 2">CBS 620.91</strain>
    </source>
</reference>
<dbReference type="Proteomes" id="UP001583172">
    <property type="component" value="Unassembled WGS sequence"/>
</dbReference>
<evidence type="ECO:0000313" key="1">
    <source>
        <dbReference type="EMBL" id="KAL1835577.1"/>
    </source>
</evidence>
<accession>A0ABR3V1V3</accession>
<comment type="caution">
    <text evidence="1">The sequence shown here is derived from an EMBL/GenBank/DDBJ whole genome shotgun (WGS) entry which is preliminary data.</text>
</comment>
<keyword evidence="2" id="KW-1185">Reference proteome</keyword>
<proteinExistence type="predicted"/>
<dbReference type="InterPro" id="IPR012334">
    <property type="entry name" value="Pectin_lyas_fold"/>
</dbReference>